<evidence type="ECO:0000256" key="9">
    <source>
        <dbReference type="ARBA" id="ARBA00022763"/>
    </source>
</evidence>
<dbReference type="InterPro" id="IPR013915">
    <property type="entry name" value="Prp19_cc"/>
</dbReference>
<dbReference type="PROSITE" id="PS50082">
    <property type="entry name" value="WD_REPEATS_2"/>
    <property type="match status" value="3"/>
</dbReference>
<dbReference type="FunFam" id="3.30.40.10:FF:000027">
    <property type="entry name" value="Pre-mRNA-processing factor 19, putative"/>
    <property type="match status" value="1"/>
</dbReference>
<protein>
    <recommendedName>
        <fullName evidence="15">Pre-mRNA-processing factor 19</fullName>
        <ecNumber evidence="15">2.3.2.27</ecNumber>
    </recommendedName>
</protein>
<dbReference type="Proteomes" id="UP000041254">
    <property type="component" value="Unassembled WGS sequence"/>
</dbReference>
<dbReference type="AlphaFoldDB" id="A0A0G4FZ31"/>
<dbReference type="InterPro" id="IPR003613">
    <property type="entry name" value="Ubox_domain"/>
</dbReference>
<dbReference type="FunCoup" id="A0A0G4FZ31">
    <property type="interactions" value="584"/>
</dbReference>
<comment type="subcellular location">
    <subcellularLocation>
        <location evidence="1 15">Nucleus</location>
    </subcellularLocation>
</comment>
<dbReference type="PROSITE" id="PS51698">
    <property type="entry name" value="U_BOX"/>
    <property type="match status" value="1"/>
</dbReference>
<dbReference type="GO" id="GO:0000398">
    <property type="term" value="P:mRNA splicing, via spliceosome"/>
    <property type="evidence" value="ECO:0007669"/>
    <property type="project" value="InterPro"/>
</dbReference>
<keyword evidence="9 15" id="KW-0227">DNA damage</keyword>
<dbReference type="PROSITE" id="PS50294">
    <property type="entry name" value="WD_REPEATS_REGION"/>
    <property type="match status" value="2"/>
</dbReference>
<dbReference type="UniPathway" id="UPA00143"/>
<dbReference type="CDD" id="cd16656">
    <property type="entry name" value="RING-Ubox_PRP19"/>
    <property type="match status" value="1"/>
</dbReference>
<dbReference type="GO" id="GO:0005737">
    <property type="term" value="C:cytoplasm"/>
    <property type="evidence" value="ECO:0007669"/>
    <property type="project" value="TreeGrafter"/>
</dbReference>
<evidence type="ECO:0000256" key="14">
    <source>
        <dbReference type="PROSITE-ProRule" id="PRU00221"/>
    </source>
</evidence>
<keyword evidence="8" id="KW-0677">Repeat</keyword>
<evidence type="ECO:0000259" key="16">
    <source>
        <dbReference type="PROSITE" id="PS51698"/>
    </source>
</evidence>
<evidence type="ECO:0000256" key="15">
    <source>
        <dbReference type="RuleBase" id="RU367101"/>
    </source>
</evidence>
<sequence length="496" mass="54281">MALVCGISGNPPEDPVATKHGCIFERRLIEKHLQNEHTCPVTKEELTVEDLIPIKGNKAVKPRPVTASSIPGMLNLFQTEWDALMTETFQLRMHLDTVRNQLSHSLYQHDAACRVIARLMRERDAARAQVGQLQQQLATARVGAPSDDEEPGVSEAIVHEMEALAKQLKPTRKGRQFPDLTPPDQIKAYTCAGHYPVHSAAPPGILCVDMDESNRIVTGGVDAQVVVFDTAVGKTLAKLHGHQRKVNQVAADPKGSFVLSVSDDKTARLWSASEDEGGLQYKNVHTIRKHKAEVTGLSLHPLRDYFVTCGKDGVWAFHDLRAGRCLKSFEDLNTTLSCLTFHPDGVIMAGGGINGVVSIYGMQQMDVIATLEGESCVTSIAISENGYFLATSAQSGEVKLWDLRKASCFQTIPAEEGRPVNRVMFDHSGQYLAAAGSRLAVHHFESKTSLAPVTTFEDHTADVTDVRFGPDASFLVSTSIDRTVRVWNQRQAPAEG</sequence>
<dbReference type="STRING" id="1169540.A0A0G4FZ31"/>
<evidence type="ECO:0000256" key="2">
    <source>
        <dbReference type="ARBA" id="ARBA00004906"/>
    </source>
</evidence>
<dbReference type="EC" id="2.3.2.27" evidence="15"/>
<dbReference type="SUPFAM" id="SSF50978">
    <property type="entry name" value="WD40 repeat-like"/>
    <property type="match status" value="1"/>
</dbReference>
<reference evidence="17 18" key="1">
    <citation type="submission" date="2014-11" db="EMBL/GenBank/DDBJ databases">
        <authorList>
            <person name="Zhu J."/>
            <person name="Qi W."/>
            <person name="Song R."/>
        </authorList>
    </citation>
    <scope>NUCLEOTIDE SEQUENCE [LARGE SCALE GENOMIC DNA]</scope>
</reference>
<comment type="pathway">
    <text evidence="2 15">Protein modification; protein ubiquitination.</text>
</comment>
<accession>A0A0G4FZ31</accession>
<dbReference type="InterPro" id="IPR055340">
    <property type="entry name" value="RING-Ubox_PRP19"/>
</dbReference>
<comment type="similarity">
    <text evidence="3 15">Belongs to the WD repeat PRP19 family.</text>
</comment>
<evidence type="ECO:0000256" key="8">
    <source>
        <dbReference type="ARBA" id="ARBA00022737"/>
    </source>
</evidence>
<dbReference type="EMBL" id="CDMY01000531">
    <property type="protein sequence ID" value="CEM20859.1"/>
    <property type="molecule type" value="Genomic_DNA"/>
</dbReference>
<dbReference type="OMA" id="SLDQHWA"/>
<keyword evidence="5 15" id="KW-0507">mRNA processing</keyword>
<evidence type="ECO:0000256" key="3">
    <source>
        <dbReference type="ARBA" id="ARBA00006388"/>
    </source>
</evidence>
<dbReference type="InParanoid" id="A0A0G4FZ31"/>
<keyword evidence="10 15" id="KW-0833">Ubl conjugation pathway</keyword>
<dbReference type="Pfam" id="PF04564">
    <property type="entry name" value="U-box"/>
    <property type="match status" value="1"/>
</dbReference>
<dbReference type="GO" id="GO:0006281">
    <property type="term" value="P:DNA repair"/>
    <property type="evidence" value="ECO:0007669"/>
    <property type="project" value="UniProtKB-KW"/>
</dbReference>
<evidence type="ECO:0000313" key="18">
    <source>
        <dbReference type="Proteomes" id="UP000041254"/>
    </source>
</evidence>
<evidence type="ECO:0000256" key="6">
    <source>
        <dbReference type="ARBA" id="ARBA00022679"/>
    </source>
</evidence>
<dbReference type="PhylomeDB" id="A0A0G4FZ31"/>
<dbReference type="Gene3D" id="3.30.40.10">
    <property type="entry name" value="Zinc/RING finger domain, C3HC4 (zinc finger)"/>
    <property type="match status" value="1"/>
</dbReference>
<proteinExistence type="inferred from homology"/>
<dbReference type="GO" id="GO:0070534">
    <property type="term" value="P:protein K63-linked ubiquitination"/>
    <property type="evidence" value="ECO:0007669"/>
    <property type="project" value="UniProtKB-UniRule"/>
</dbReference>
<dbReference type="PANTHER" id="PTHR43995">
    <property type="entry name" value="PRE-MRNA-PROCESSING FACTOR 19"/>
    <property type="match status" value="1"/>
</dbReference>
<name>A0A0G4FZ31_VITBC</name>
<feature type="repeat" description="WD" evidence="14">
    <location>
        <begin position="456"/>
        <end position="488"/>
    </location>
</feature>
<keyword evidence="11 15" id="KW-0508">mRNA splicing</keyword>
<dbReference type="InterPro" id="IPR036322">
    <property type="entry name" value="WD40_repeat_dom_sf"/>
</dbReference>
<dbReference type="PANTHER" id="PTHR43995:SF1">
    <property type="entry name" value="PRE-MRNA-PROCESSING FACTOR 19"/>
    <property type="match status" value="1"/>
</dbReference>
<comment type="catalytic activity">
    <reaction evidence="15">
        <text>S-ubiquitinyl-[E2 ubiquitin-conjugating enzyme]-L-cysteine + [acceptor protein]-L-lysine = [E2 ubiquitin-conjugating enzyme]-L-cysteine + N(6)-ubiquitinyl-[acceptor protein]-L-lysine.</text>
        <dbReference type="EC" id="2.3.2.27"/>
    </reaction>
</comment>
<feature type="repeat" description="WD" evidence="14">
    <location>
        <begin position="239"/>
        <end position="271"/>
    </location>
</feature>
<gene>
    <name evidence="17" type="ORF">Vbra_16522</name>
</gene>
<dbReference type="InterPro" id="IPR001680">
    <property type="entry name" value="WD40_rpt"/>
</dbReference>
<dbReference type="Pfam" id="PF24814">
    <property type="entry name" value="WD40_Prp19"/>
    <property type="match status" value="1"/>
</dbReference>
<comment type="function">
    <text evidence="15">Ubiquitin-protein ligase which is mainly involved pre-mRNA splicing and DNA repair. Required for pre-mRNA splicing as component of the spliceosome.</text>
</comment>
<evidence type="ECO:0000256" key="13">
    <source>
        <dbReference type="ARBA" id="ARBA00023242"/>
    </source>
</evidence>
<feature type="domain" description="U-box" evidence="16">
    <location>
        <begin position="1"/>
        <end position="71"/>
    </location>
</feature>
<evidence type="ECO:0000256" key="1">
    <source>
        <dbReference type="ARBA" id="ARBA00004123"/>
    </source>
</evidence>
<dbReference type="GO" id="GO:0000974">
    <property type="term" value="C:Prp19 complex"/>
    <property type="evidence" value="ECO:0007669"/>
    <property type="project" value="UniProtKB-UniRule"/>
</dbReference>
<evidence type="ECO:0000256" key="7">
    <source>
        <dbReference type="ARBA" id="ARBA00022728"/>
    </source>
</evidence>
<keyword evidence="7 15" id="KW-0747">Spliceosome</keyword>
<dbReference type="GO" id="GO:0061630">
    <property type="term" value="F:ubiquitin protein ligase activity"/>
    <property type="evidence" value="ECO:0007669"/>
    <property type="project" value="UniProtKB-UniRule"/>
</dbReference>
<evidence type="ECO:0000256" key="11">
    <source>
        <dbReference type="ARBA" id="ARBA00023187"/>
    </source>
</evidence>
<dbReference type="OrthoDB" id="687049at2759"/>
<dbReference type="InterPro" id="IPR038959">
    <property type="entry name" value="Prp19"/>
</dbReference>
<keyword evidence="4 14" id="KW-0853">WD repeat</keyword>
<comment type="subunit">
    <text evidence="15">Homotetramer.</text>
</comment>
<dbReference type="Gene3D" id="2.130.10.10">
    <property type="entry name" value="YVTN repeat-like/Quinoprotein amine dehydrogenase"/>
    <property type="match status" value="1"/>
</dbReference>
<feature type="repeat" description="WD" evidence="14">
    <location>
        <begin position="377"/>
        <end position="411"/>
    </location>
</feature>
<evidence type="ECO:0000256" key="12">
    <source>
        <dbReference type="ARBA" id="ARBA00023204"/>
    </source>
</evidence>
<evidence type="ECO:0000256" key="5">
    <source>
        <dbReference type="ARBA" id="ARBA00022664"/>
    </source>
</evidence>
<dbReference type="SMART" id="SM00320">
    <property type="entry name" value="WD40"/>
    <property type="match status" value="7"/>
</dbReference>
<dbReference type="SMART" id="SM00504">
    <property type="entry name" value="Ubox"/>
    <property type="match status" value="1"/>
</dbReference>
<dbReference type="InterPro" id="IPR015943">
    <property type="entry name" value="WD40/YVTN_repeat-like_dom_sf"/>
</dbReference>
<keyword evidence="6 15" id="KW-0808">Transferase</keyword>
<keyword evidence="12 15" id="KW-0234">DNA repair</keyword>
<organism evidence="17 18">
    <name type="scientific">Vitrella brassicaformis (strain CCMP3155)</name>
    <dbReference type="NCBI Taxonomy" id="1169540"/>
    <lineage>
        <taxon>Eukaryota</taxon>
        <taxon>Sar</taxon>
        <taxon>Alveolata</taxon>
        <taxon>Colpodellida</taxon>
        <taxon>Vitrellaceae</taxon>
        <taxon>Vitrella</taxon>
    </lineage>
</organism>
<keyword evidence="18" id="KW-1185">Reference proteome</keyword>
<evidence type="ECO:0000313" key="17">
    <source>
        <dbReference type="EMBL" id="CEM20859.1"/>
    </source>
</evidence>
<evidence type="ECO:0000256" key="10">
    <source>
        <dbReference type="ARBA" id="ARBA00022786"/>
    </source>
</evidence>
<evidence type="ECO:0000256" key="4">
    <source>
        <dbReference type="ARBA" id="ARBA00022574"/>
    </source>
</evidence>
<dbReference type="VEuPathDB" id="CryptoDB:Vbra_16522"/>
<dbReference type="GO" id="GO:0071006">
    <property type="term" value="C:U2-type catalytic step 1 spliceosome"/>
    <property type="evidence" value="ECO:0007669"/>
    <property type="project" value="TreeGrafter"/>
</dbReference>
<dbReference type="SUPFAM" id="SSF57850">
    <property type="entry name" value="RING/U-box"/>
    <property type="match status" value="1"/>
</dbReference>
<dbReference type="Pfam" id="PF08606">
    <property type="entry name" value="Prp19"/>
    <property type="match status" value="1"/>
</dbReference>
<dbReference type="CDD" id="cd00200">
    <property type="entry name" value="WD40"/>
    <property type="match status" value="1"/>
</dbReference>
<dbReference type="InterPro" id="IPR013083">
    <property type="entry name" value="Znf_RING/FYVE/PHD"/>
</dbReference>
<keyword evidence="13 15" id="KW-0539">Nucleus</keyword>